<dbReference type="AlphaFoldDB" id="A0A239MQJ5"/>
<dbReference type="RefSeq" id="WP_089251383.1">
    <property type="nucleotide sequence ID" value="NZ_FZOW01000020.1"/>
</dbReference>
<reference evidence="2" key="1">
    <citation type="submission" date="2017-06" db="EMBL/GenBank/DDBJ databases">
        <authorList>
            <person name="Varghese N."/>
            <person name="Submissions S."/>
        </authorList>
    </citation>
    <scope>NUCLEOTIDE SEQUENCE [LARGE SCALE GENOMIC DNA]</scope>
    <source>
        <strain evidence="2">JCM 23211</strain>
    </source>
</reference>
<protein>
    <recommendedName>
        <fullName evidence="3">MalT-like TPR region domain-containing protein</fullName>
    </recommendedName>
</protein>
<dbReference type="Proteomes" id="UP000198327">
    <property type="component" value="Unassembled WGS sequence"/>
</dbReference>
<proteinExistence type="predicted"/>
<name>A0A239MQJ5_9NOCA</name>
<dbReference type="OrthoDB" id="4377297at2"/>
<gene>
    <name evidence="1" type="ORF">SAMN05421642_12027</name>
</gene>
<sequence>MLVREADRRTGGGPSALHEAAWGGAPGIWPLPSARTAAQRWDRAVVLGGQGRYSLGIAELDALEHLTALDDALASLALSTRASWLRQIGRHGEAARYDGAAVATIGLTRDASSHLVVEARCDALTGLAADALGSGGFGRAATLLTRCARVLAECDGDSELWRPRLRLQWVSAELAMMSGDGATAVRRALDAREVAGDIDSLRHRVKTDLIVAAAYSSVGDLASATAGAEAVLGACSEHGLVPLRWASAMLLDGLGAVTPARAIVAECEAVLGRRGGILAGSRDGGPSGSIGDR</sequence>
<evidence type="ECO:0000313" key="1">
    <source>
        <dbReference type="EMBL" id="SNT44228.1"/>
    </source>
</evidence>
<accession>A0A239MQJ5</accession>
<evidence type="ECO:0008006" key="3">
    <source>
        <dbReference type="Google" id="ProtNLM"/>
    </source>
</evidence>
<keyword evidence="2" id="KW-1185">Reference proteome</keyword>
<dbReference type="EMBL" id="FZOW01000020">
    <property type="protein sequence ID" value="SNT44228.1"/>
    <property type="molecule type" value="Genomic_DNA"/>
</dbReference>
<evidence type="ECO:0000313" key="2">
    <source>
        <dbReference type="Proteomes" id="UP000198327"/>
    </source>
</evidence>
<organism evidence="1 2">
    <name type="scientific">Rhodococcoides kyotonense</name>
    <dbReference type="NCBI Taxonomy" id="398843"/>
    <lineage>
        <taxon>Bacteria</taxon>
        <taxon>Bacillati</taxon>
        <taxon>Actinomycetota</taxon>
        <taxon>Actinomycetes</taxon>
        <taxon>Mycobacteriales</taxon>
        <taxon>Nocardiaceae</taxon>
        <taxon>Rhodococcoides</taxon>
    </lineage>
</organism>